<keyword evidence="2" id="KW-0812">Transmembrane</keyword>
<keyword evidence="2" id="KW-1133">Transmembrane helix</keyword>
<dbReference type="RefSeq" id="WP_312889347.1">
    <property type="nucleotide sequence ID" value="NZ_JACCFS010000001.1"/>
</dbReference>
<evidence type="ECO:0000313" key="4">
    <source>
        <dbReference type="Proteomes" id="UP000572051"/>
    </source>
</evidence>
<feature type="compositionally biased region" description="Basic and acidic residues" evidence="1">
    <location>
        <begin position="7"/>
        <end position="16"/>
    </location>
</feature>
<sequence>MNGARRNPRDFWEKGRGTGAGAPRPLGGVPSGAPRAARPSRLAVPDEPRPTGPPPRVGGAVAALVVSLLTLAVPILGISLGFWFFVLVTNVPGIGFGIAALTKIPDEAAVERFLRYTWACNLAYVVLSVVFLVPVMVLALMMMMAGF</sequence>
<evidence type="ECO:0000256" key="2">
    <source>
        <dbReference type="SAM" id="Phobius"/>
    </source>
</evidence>
<accession>A0A7Z0EPM8</accession>
<protein>
    <submittedName>
        <fullName evidence="3">Uncharacterized protein</fullName>
    </submittedName>
</protein>
<name>A0A7Z0EPM8_9ACTN</name>
<evidence type="ECO:0000256" key="1">
    <source>
        <dbReference type="SAM" id="MobiDB-lite"/>
    </source>
</evidence>
<keyword evidence="2" id="KW-0472">Membrane</keyword>
<dbReference type="AlphaFoldDB" id="A0A7Z0EPM8"/>
<keyword evidence="4" id="KW-1185">Reference proteome</keyword>
<proteinExistence type="predicted"/>
<comment type="caution">
    <text evidence="3">The sequence shown here is derived from an EMBL/GenBank/DDBJ whole genome shotgun (WGS) entry which is preliminary data.</text>
</comment>
<reference evidence="3 4" key="1">
    <citation type="submission" date="2020-07" db="EMBL/GenBank/DDBJ databases">
        <title>Sequencing the genomes of 1000 actinobacteria strains.</title>
        <authorList>
            <person name="Klenk H.-P."/>
        </authorList>
    </citation>
    <scope>NUCLEOTIDE SEQUENCE [LARGE SCALE GENOMIC DNA]</scope>
    <source>
        <strain evidence="3 4">DSM 44442</strain>
    </source>
</reference>
<feature type="transmembrane region" description="Helical" evidence="2">
    <location>
        <begin position="122"/>
        <end position="145"/>
    </location>
</feature>
<gene>
    <name evidence="3" type="ORF">HNR10_003856</name>
</gene>
<dbReference type="Proteomes" id="UP000572051">
    <property type="component" value="Unassembled WGS sequence"/>
</dbReference>
<evidence type="ECO:0000313" key="3">
    <source>
        <dbReference type="EMBL" id="NYJ35975.1"/>
    </source>
</evidence>
<organism evidence="3 4">
    <name type="scientific">Nocardiopsis aegyptia</name>
    <dbReference type="NCBI Taxonomy" id="220378"/>
    <lineage>
        <taxon>Bacteria</taxon>
        <taxon>Bacillati</taxon>
        <taxon>Actinomycetota</taxon>
        <taxon>Actinomycetes</taxon>
        <taxon>Streptosporangiales</taxon>
        <taxon>Nocardiopsidaceae</taxon>
        <taxon>Nocardiopsis</taxon>
    </lineage>
</organism>
<feature type="transmembrane region" description="Helical" evidence="2">
    <location>
        <begin position="57"/>
        <end position="76"/>
    </location>
</feature>
<feature type="transmembrane region" description="Helical" evidence="2">
    <location>
        <begin position="82"/>
        <end position="101"/>
    </location>
</feature>
<dbReference type="EMBL" id="JACCFS010000001">
    <property type="protein sequence ID" value="NYJ35975.1"/>
    <property type="molecule type" value="Genomic_DNA"/>
</dbReference>
<feature type="region of interest" description="Disordered" evidence="1">
    <location>
        <begin position="1"/>
        <end position="55"/>
    </location>
</feature>